<evidence type="ECO:0000313" key="10">
    <source>
        <dbReference type="Proteomes" id="UP000000268"/>
    </source>
</evidence>
<evidence type="ECO:0000256" key="5">
    <source>
        <dbReference type="ARBA" id="ARBA00022777"/>
    </source>
</evidence>
<dbReference type="SMART" id="SM00086">
    <property type="entry name" value="PAC"/>
    <property type="match status" value="2"/>
</dbReference>
<dbReference type="InterPro" id="IPR000700">
    <property type="entry name" value="PAS-assoc_C"/>
</dbReference>
<organism evidence="9 10">
    <name type="scientific">Acaryochloris marina (strain MBIC 11017)</name>
    <dbReference type="NCBI Taxonomy" id="329726"/>
    <lineage>
        <taxon>Bacteria</taxon>
        <taxon>Bacillati</taxon>
        <taxon>Cyanobacteriota</taxon>
        <taxon>Cyanophyceae</taxon>
        <taxon>Acaryochloridales</taxon>
        <taxon>Acaryochloridaceae</taxon>
        <taxon>Acaryochloris</taxon>
    </lineage>
</organism>
<feature type="domain" description="PAC" evidence="8">
    <location>
        <begin position="225"/>
        <end position="277"/>
    </location>
</feature>
<dbReference type="EMBL" id="CP000839">
    <property type="protein sequence ID" value="ABW31743.1"/>
    <property type="molecule type" value="Genomic_DNA"/>
</dbReference>
<dbReference type="InterPro" id="IPR000014">
    <property type="entry name" value="PAS"/>
</dbReference>
<dbReference type="PANTHER" id="PTHR43304">
    <property type="entry name" value="PHYTOCHROME-LIKE PROTEIN CPH1"/>
    <property type="match status" value="1"/>
</dbReference>
<keyword evidence="6" id="KW-0175">Coiled coil</keyword>
<protein>
    <recommendedName>
        <fullName evidence="2">histidine kinase</fullName>
        <ecNumber evidence="2">2.7.13.3</ecNumber>
    </recommendedName>
</protein>
<dbReference type="CDD" id="cd00130">
    <property type="entry name" value="PAS"/>
    <property type="match status" value="2"/>
</dbReference>
<dbReference type="PANTHER" id="PTHR43304:SF1">
    <property type="entry name" value="PAC DOMAIN-CONTAINING PROTEIN"/>
    <property type="match status" value="1"/>
</dbReference>
<dbReference type="HOGENOM" id="CLU_033881_0_0_3"/>
<dbReference type="Gene3D" id="3.30.450.20">
    <property type="entry name" value="PAS domain"/>
    <property type="match status" value="3"/>
</dbReference>
<dbReference type="InterPro" id="IPR035965">
    <property type="entry name" value="PAS-like_dom_sf"/>
</dbReference>
<reference evidence="9 10" key="1">
    <citation type="journal article" date="2008" name="Proc. Natl. Acad. Sci. U.S.A.">
        <title>Niche adaptation and genome expansion in the chlorophyll d-producing cyanobacterium Acaryochloris marina.</title>
        <authorList>
            <person name="Swingley W.D."/>
            <person name="Chen M."/>
            <person name="Cheung P.C."/>
            <person name="Conrad A.L."/>
            <person name="Dejesa L.C."/>
            <person name="Hao J."/>
            <person name="Honchak B.M."/>
            <person name="Karbach L.E."/>
            <person name="Kurdoglu A."/>
            <person name="Lahiri S."/>
            <person name="Mastrian S.D."/>
            <person name="Miyashita H."/>
            <person name="Page L."/>
            <person name="Ramakrishna P."/>
            <person name="Satoh S."/>
            <person name="Sattley W.M."/>
            <person name="Shimada Y."/>
            <person name="Taylor H.L."/>
            <person name="Tomo T."/>
            <person name="Tsuchiya T."/>
            <person name="Wang Z.T."/>
            <person name="Raymond J."/>
            <person name="Mimuro M."/>
            <person name="Blankenship R.E."/>
            <person name="Touchman J.W."/>
        </authorList>
    </citation>
    <scope>NUCLEOTIDE SEQUENCE [LARGE SCALE GENOMIC DNA]</scope>
    <source>
        <strain evidence="10">MBIC 11017</strain>
        <plasmid evidence="10">Plasmid pREB2</plasmid>
    </source>
</reference>
<dbReference type="InterPro" id="IPR052162">
    <property type="entry name" value="Sensor_kinase/Photoreceptor"/>
</dbReference>
<dbReference type="KEGG" id="amr:AM1_B0017"/>
<dbReference type="InterPro" id="IPR013655">
    <property type="entry name" value="PAS_fold_3"/>
</dbReference>
<dbReference type="Proteomes" id="UP000000268">
    <property type="component" value="Plasmid pREB2"/>
</dbReference>
<dbReference type="AlphaFoldDB" id="A8ZLX4"/>
<evidence type="ECO:0000256" key="3">
    <source>
        <dbReference type="ARBA" id="ARBA00022553"/>
    </source>
</evidence>
<comment type="catalytic activity">
    <reaction evidence="1">
        <text>ATP + protein L-histidine = ADP + protein N-phospho-L-histidine.</text>
        <dbReference type="EC" id="2.7.13.3"/>
    </reaction>
</comment>
<evidence type="ECO:0000313" key="9">
    <source>
        <dbReference type="EMBL" id="ABW31743.1"/>
    </source>
</evidence>
<feature type="domain" description="PAS" evidence="7">
    <location>
        <begin position="149"/>
        <end position="221"/>
    </location>
</feature>
<keyword evidence="10" id="KW-1185">Reference proteome</keyword>
<sequence length="449" mass="50767">MQSTDVVIPLQSEWDYTQKFLQALLDNLSNGIVACNNQGVLTLFNSSAQELHGLPLCPIPAEQWASYYHLYQADGTTSLPQDDIPLYRALQGESVHNAEIVVKPSQGKPRTILASGDPIIAQDGQKLGAVVAIQDITLRKQAELELGKSEERWQLALEGTGDGLFDWNIVTNEAFMSLQLKQTLGYADHEVENSFEGWRQLVHPDDLGEVAAAIEAHLRQSMPRYTAEYRMRCKDGSYKWILARGQTKWDDNGQPIRMIGSHQDITRQKQAEMELARLNRDLEERVTSRTTQLEVAKNQKEALVVKEQEARRQSKIDRAGIKLYESIISNIQLGILVWHSQNLESEEHLELVSTNPAAESILKMKLHEEIGRQMSDIFPSFVEKHPEILLSLVEIIRTQHPRSIENVPYTFPEGDENLFSLRAFPLPNDCVGVAFENVTVQETTEPTFS</sequence>
<dbReference type="EC" id="2.7.13.3" evidence="2"/>
<dbReference type="PROSITE" id="PS50112">
    <property type="entry name" value="PAS"/>
    <property type="match status" value="2"/>
</dbReference>
<dbReference type="GO" id="GO:0004673">
    <property type="term" value="F:protein histidine kinase activity"/>
    <property type="evidence" value="ECO:0007669"/>
    <property type="project" value="UniProtKB-EC"/>
</dbReference>
<evidence type="ECO:0000256" key="2">
    <source>
        <dbReference type="ARBA" id="ARBA00012438"/>
    </source>
</evidence>
<feature type="coiled-coil region" evidence="6">
    <location>
        <begin position="279"/>
        <end position="313"/>
    </location>
</feature>
<dbReference type="InterPro" id="IPR001610">
    <property type="entry name" value="PAC"/>
</dbReference>
<dbReference type="GO" id="GO:0006355">
    <property type="term" value="P:regulation of DNA-templated transcription"/>
    <property type="evidence" value="ECO:0007669"/>
    <property type="project" value="InterPro"/>
</dbReference>
<evidence type="ECO:0000259" key="7">
    <source>
        <dbReference type="PROSITE" id="PS50112"/>
    </source>
</evidence>
<accession>A8ZLX4</accession>
<evidence type="ECO:0000256" key="4">
    <source>
        <dbReference type="ARBA" id="ARBA00022679"/>
    </source>
</evidence>
<keyword evidence="9" id="KW-0614">Plasmid</keyword>
<dbReference type="Pfam" id="PF08447">
    <property type="entry name" value="PAS_3"/>
    <property type="match status" value="1"/>
</dbReference>
<dbReference type="NCBIfam" id="TIGR00229">
    <property type="entry name" value="sensory_box"/>
    <property type="match status" value="2"/>
</dbReference>
<feature type="domain" description="PAC" evidence="8">
    <location>
        <begin position="96"/>
        <end position="148"/>
    </location>
</feature>
<proteinExistence type="predicted"/>
<evidence type="ECO:0000259" key="8">
    <source>
        <dbReference type="PROSITE" id="PS50113"/>
    </source>
</evidence>
<evidence type="ECO:0000256" key="6">
    <source>
        <dbReference type="SAM" id="Coils"/>
    </source>
</evidence>
<dbReference type="PROSITE" id="PS50113">
    <property type="entry name" value="PAC"/>
    <property type="match status" value="2"/>
</dbReference>
<dbReference type="Pfam" id="PF13426">
    <property type="entry name" value="PAS_9"/>
    <property type="match status" value="1"/>
</dbReference>
<gene>
    <name evidence="9" type="ordered locus">AM1_B0017</name>
</gene>
<name>A8ZLX4_ACAM1</name>
<evidence type="ECO:0000256" key="1">
    <source>
        <dbReference type="ARBA" id="ARBA00000085"/>
    </source>
</evidence>
<keyword evidence="4" id="KW-0808">Transferase</keyword>
<dbReference type="SMART" id="SM00091">
    <property type="entry name" value="PAS"/>
    <property type="match status" value="3"/>
</dbReference>
<dbReference type="Pfam" id="PF00989">
    <property type="entry name" value="PAS"/>
    <property type="match status" value="1"/>
</dbReference>
<geneLocation type="plasmid" evidence="9 10">
    <name>pREB2</name>
</geneLocation>
<keyword evidence="3" id="KW-0597">Phosphoprotein</keyword>
<keyword evidence="5" id="KW-0418">Kinase</keyword>
<dbReference type="SUPFAM" id="SSF55785">
    <property type="entry name" value="PYP-like sensor domain (PAS domain)"/>
    <property type="match status" value="3"/>
</dbReference>
<feature type="domain" description="PAS" evidence="7">
    <location>
        <begin position="17"/>
        <end position="93"/>
    </location>
</feature>
<dbReference type="InterPro" id="IPR013767">
    <property type="entry name" value="PAS_fold"/>
</dbReference>